<protein>
    <submittedName>
        <fullName evidence="3">Transmembrane protein, putative</fullName>
    </submittedName>
</protein>
<evidence type="ECO:0000256" key="1">
    <source>
        <dbReference type="SAM" id="MobiDB-lite"/>
    </source>
</evidence>
<organism evidence="3 4">
    <name type="scientific">Tetrahymena thermophila (strain SB210)</name>
    <dbReference type="NCBI Taxonomy" id="312017"/>
    <lineage>
        <taxon>Eukaryota</taxon>
        <taxon>Sar</taxon>
        <taxon>Alveolata</taxon>
        <taxon>Ciliophora</taxon>
        <taxon>Intramacronucleata</taxon>
        <taxon>Oligohymenophorea</taxon>
        <taxon>Hymenostomatida</taxon>
        <taxon>Tetrahymenina</taxon>
        <taxon>Tetrahymenidae</taxon>
        <taxon>Tetrahymena</taxon>
    </lineage>
</organism>
<accession>Q24C05</accession>
<feature type="compositionally biased region" description="Polar residues" evidence="1">
    <location>
        <begin position="16"/>
        <end position="25"/>
    </location>
</feature>
<feature type="transmembrane region" description="Helical" evidence="2">
    <location>
        <begin position="226"/>
        <end position="248"/>
    </location>
</feature>
<evidence type="ECO:0000256" key="2">
    <source>
        <dbReference type="SAM" id="Phobius"/>
    </source>
</evidence>
<dbReference type="HOGENOM" id="CLU_1087688_0_0_1"/>
<reference evidence="4" key="1">
    <citation type="journal article" date="2006" name="PLoS Biol.">
        <title>Macronuclear genome sequence of the ciliate Tetrahymena thermophila, a model eukaryote.</title>
        <authorList>
            <person name="Eisen J.A."/>
            <person name="Coyne R.S."/>
            <person name="Wu M."/>
            <person name="Wu D."/>
            <person name="Thiagarajan M."/>
            <person name="Wortman J.R."/>
            <person name="Badger J.H."/>
            <person name="Ren Q."/>
            <person name="Amedeo P."/>
            <person name="Jones K.M."/>
            <person name="Tallon L.J."/>
            <person name="Delcher A.L."/>
            <person name="Salzberg S.L."/>
            <person name="Silva J.C."/>
            <person name="Haas B.J."/>
            <person name="Majoros W.H."/>
            <person name="Farzad M."/>
            <person name="Carlton J.M."/>
            <person name="Smith R.K. Jr."/>
            <person name="Garg J."/>
            <person name="Pearlman R.E."/>
            <person name="Karrer K.M."/>
            <person name="Sun L."/>
            <person name="Manning G."/>
            <person name="Elde N.C."/>
            <person name="Turkewitz A.P."/>
            <person name="Asai D.J."/>
            <person name="Wilkes D.E."/>
            <person name="Wang Y."/>
            <person name="Cai H."/>
            <person name="Collins K."/>
            <person name="Stewart B.A."/>
            <person name="Lee S.R."/>
            <person name="Wilamowska K."/>
            <person name="Weinberg Z."/>
            <person name="Ruzzo W.L."/>
            <person name="Wloga D."/>
            <person name="Gaertig J."/>
            <person name="Frankel J."/>
            <person name="Tsao C.-C."/>
            <person name="Gorovsky M.A."/>
            <person name="Keeling P.J."/>
            <person name="Waller R.F."/>
            <person name="Patron N.J."/>
            <person name="Cherry J.M."/>
            <person name="Stover N.A."/>
            <person name="Krieger C.J."/>
            <person name="del Toro C."/>
            <person name="Ryder H.F."/>
            <person name="Williamson S.C."/>
            <person name="Barbeau R.A."/>
            <person name="Hamilton E.P."/>
            <person name="Orias E."/>
        </authorList>
    </citation>
    <scope>NUCLEOTIDE SEQUENCE [LARGE SCALE GENOMIC DNA]</scope>
    <source>
        <strain evidence="4">SB210</strain>
    </source>
</reference>
<feature type="region of interest" description="Disordered" evidence="1">
    <location>
        <begin position="1"/>
        <end position="25"/>
    </location>
</feature>
<dbReference type="AlphaFoldDB" id="Q24C05"/>
<sequence length="256" mass="30111">MSDSMSTMPLLEKNRQSSSENIPSINYTKGDIENQQLKQSVESIAESNISSLTKSKVLNYENPIERYNKVINEYNNEINQIDGITLQKLKDSFLVGWFNKIFTKPSSRWIIAIFFLVASGLNVLLFLLFLVTFCIYLSNYSIHSKNESKIPDPFLKMIYCEEMCEQLNVSWYYFKLNVEEMNNFSFNFDTMKYIKDRIKDSIVEFMVYDIRFYENYTSFLKVKGRFIRWMFVALLLIGINAAIVVLLYDIVIDKNL</sequence>
<evidence type="ECO:0000313" key="3">
    <source>
        <dbReference type="EMBL" id="EAS05297.1"/>
    </source>
</evidence>
<dbReference type="EMBL" id="GG662374">
    <property type="protein sequence ID" value="EAS05297.1"/>
    <property type="molecule type" value="Genomic_DNA"/>
</dbReference>
<gene>
    <name evidence="3" type="ORF">TTHERM_01020650</name>
</gene>
<name>Q24C05_TETTS</name>
<keyword evidence="2" id="KW-0472">Membrane</keyword>
<keyword evidence="2" id="KW-1133">Transmembrane helix</keyword>
<evidence type="ECO:0000313" key="4">
    <source>
        <dbReference type="Proteomes" id="UP000009168"/>
    </source>
</evidence>
<dbReference type="KEGG" id="tet:TTHERM_01020650"/>
<dbReference type="Proteomes" id="UP000009168">
    <property type="component" value="Unassembled WGS sequence"/>
</dbReference>
<keyword evidence="4" id="KW-1185">Reference proteome</keyword>
<feature type="transmembrane region" description="Helical" evidence="2">
    <location>
        <begin position="109"/>
        <end position="138"/>
    </location>
</feature>
<dbReference type="GeneID" id="7835969"/>
<dbReference type="RefSeq" id="XP_001025542.1">
    <property type="nucleotide sequence ID" value="XM_001025542.3"/>
</dbReference>
<dbReference type="OMA" id="KIEFTIY"/>
<keyword evidence="2 3" id="KW-0812">Transmembrane</keyword>
<dbReference type="InParanoid" id="Q24C05"/>
<proteinExistence type="predicted"/>